<name>A0A7G3U931_STRT9</name>
<dbReference type="Pfam" id="PF01381">
    <property type="entry name" value="HTH_3"/>
    <property type="match status" value="1"/>
</dbReference>
<gene>
    <name evidence="2" type="ORF">STSU_006790</name>
</gene>
<dbReference type="AlphaFoldDB" id="A0A7G3U931"/>
<dbReference type="InterPro" id="IPR010982">
    <property type="entry name" value="Lambda_DNA-bd_dom_sf"/>
</dbReference>
<accession>A0A7G3U931</accession>
<organism evidence="2 3">
    <name type="scientific">Streptomyces tsukubensis (strain DSM 42081 / NBRC 108919 / NRRL 18488 / 9993)</name>
    <dbReference type="NCBI Taxonomy" id="1114943"/>
    <lineage>
        <taxon>Bacteria</taxon>
        <taxon>Bacillati</taxon>
        <taxon>Actinomycetota</taxon>
        <taxon>Actinomycetes</taxon>
        <taxon>Kitasatosporales</taxon>
        <taxon>Streptomycetaceae</taxon>
        <taxon>Streptomyces</taxon>
    </lineage>
</organism>
<dbReference type="PROSITE" id="PS50943">
    <property type="entry name" value="HTH_CROC1"/>
    <property type="match status" value="1"/>
</dbReference>
<evidence type="ECO:0000313" key="3">
    <source>
        <dbReference type="Proteomes" id="UP000005940"/>
    </source>
</evidence>
<dbReference type="EMBL" id="CP029159">
    <property type="protein sequence ID" value="QKM66923.1"/>
    <property type="molecule type" value="Genomic_DNA"/>
</dbReference>
<evidence type="ECO:0000313" key="2">
    <source>
        <dbReference type="EMBL" id="QKM66923.1"/>
    </source>
</evidence>
<reference evidence="2 3" key="1">
    <citation type="journal article" date="2012" name="J. Bacteriol.">
        <title>Draft genome of Streptomyces tsukubaensis NRRL 18488, the producer of the clinically important immunosuppressant tacrolimus (FK506).</title>
        <authorList>
            <person name="Barreiro C."/>
            <person name="Prieto C."/>
            <person name="Sola-Landa A."/>
            <person name="Solera E."/>
            <person name="Martinez-Castro M."/>
            <person name="Perez-Redondo R."/>
            <person name="Garcia-Estrada C."/>
            <person name="Aparicio J.F."/>
            <person name="Fernandez-Martinez L.T."/>
            <person name="Santos-Aberturas J."/>
            <person name="Salehi-Najafabadi Z."/>
            <person name="Rodriguez-Garcia A."/>
            <person name="Tauch A."/>
            <person name="Martin J.F."/>
        </authorList>
    </citation>
    <scope>NUCLEOTIDE SEQUENCE [LARGE SCALE GENOMIC DNA]</scope>
    <source>
        <strain evidence="3">DSM 42081 / NBRC 108919 / NRRL 18488 / 9993</strain>
    </source>
</reference>
<dbReference type="Proteomes" id="UP000005940">
    <property type="component" value="Chromosome"/>
</dbReference>
<dbReference type="InterPro" id="IPR001387">
    <property type="entry name" value="Cro/C1-type_HTH"/>
</dbReference>
<sequence>MTLSSGESVGSTVRAARIMAKLTQAQLSKMCAISQSSVSRIESGIHLPTTPERRALADALKVPPSMLGLGTEAENGEMSEDDMRRRDLLSATIVLGLGSTLPGSATAVPASWDSVLLQQYDASPMSPVQIEASLAAGIQHYADARYTEAAQAVPDLVSAAERHARTAPGVASATLLSRTYVLATAVAVKERGDIALVTSDRAVHAAHRSKDPLATAMAARAQVIVLRQRGHHTQARQVANAAMNDLVAEPTARPVVAHIALETAYGTAQAGRTSDALDLLSHARNLARQGPAVTHWPDHAGPLTPDQLDRYALCVHHLLGDTRAALQAANRINVSAMPTGERRARARHDTAKLYQDLGELPTALALLRDHETEAPQDARRSSLRRMISGMLATSPSLPGLRQHALLVGAI</sequence>
<dbReference type="SUPFAM" id="SSF47413">
    <property type="entry name" value="lambda repressor-like DNA-binding domains"/>
    <property type="match status" value="1"/>
</dbReference>
<protein>
    <submittedName>
        <fullName evidence="2">XRE family transcriptional regulator</fullName>
    </submittedName>
</protein>
<dbReference type="CDD" id="cd00093">
    <property type="entry name" value="HTH_XRE"/>
    <property type="match status" value="1"/>
</dbReference>
<feature type="domain" description="HTH cro/C1-type" evidence="1">
    <location>
        <begin position="13"/>
        <end position="67"/>
    </location>
</feature>
<dbReference type="Gene3D" id="1.10.260.40">
    <property type="entry name" value="lambda repressor-like DNA-binding domains"/>
    <property type="match status" value="1"/>
</dbReference>
<dbReference type="RefSeq" id="WP_040913798.1">
    <property type="nucleotide sequence ID" value="NZ_CP029159.1"/>
</dbReference>
<evidence type="ECO:0000259" key="1">
    <source>
        <dbReference type="PROSITE" id="PS50943"/>
    </source>
</evidence>
<dbReference type="SMART" id="SM00530">
    <property type="entry name" value="HTH_XRE"/>
    <property type="match status" value="1"/>
</dbReference>
<proteinExistence type="predicted"/>
<keyword evidence="3" id="KW-1185">Reference proteome</keyword>
<dbReference type="GO" id="GO:0003677">
    <property type="term" value="F:DNA binding"/>
    <property type="evidence" value="ECO:0007669"/>
    <property type="project" value="InterPro"/>
</dbReference>